<name>A0A066RU24_9GAMM</name>
<evidence type="ECO:0000313" key="3">
    <source>
        <dbReference type="Proteomes" id="UP000027192"/>
    </source>
</evidence>
<dbReference type="RefSeq" id="WP_036753765.1">
    <property type="nucleotide sequence ID" value="NZ_JAGSGC010000004.1"/>
</dbReference>
<comment type="caution">
    <text evidence="2">The sequence shown here is derived from an EMBL/GenBank/DDBJ whole genome shotgun (WGS) entry which is preliminary data.</text>
</comment>
<reference evidence="2 3" key="1">
    <citation type="submission" date="2014-04" db="EMBL/GenBank/DDBJ databases">
        <title>Draft genome sequence of Photobacterium halotolerans S2753: a solonamide, ngercheumicin and holomycin producer.</title>
        <authorList>
            <person name="Machado H.R."/>
            <person name="Gram L."/>
        </authorList>
    </citation>
    <scope>NUCLEOTIDE SEQUENCE [LARGE SCALE GENOMIC DNA]</scope>
    <source>
        <strain evidence="2 3">S2753</strain>
    </source>
</reference>
<gene>
    <name evidence="2" type="ORF">EA58_14100</name>
</gene>
<evidence type="ECO:0000256" key="1">
    <source>
        <dbReference type="SAM" id="MobiDB-lite"/>
    </source>
</evidence>
<dbReference type="Proteomes" id="UP000027192">
    <property type="component" value="Unassembled WGS sequence"/>
</dbReference>
<proteinExistence type="predicted"/>
<accession>A0A066RU24</accession>
<keyword evidence="3" id="KW-1185">Reference proteome</keyword>
<dbReference type="STRING" id="1654360.EA58_14100"/>
<dbReference type="AlphaFoldDB" id="A0A066RU24"/>
<dbReference type="EMBL" id="JMIB01000027">
    <property type="protein sequence ID" value="KDM90888.1"/>
    <property type="molecule type" value="Genomic_DNA"/>
</dbReference>
<sequence>MMKIRAVIGVERVSKTHLKQVDRSGVFTDHGNKPTTSRIEEENDEVTKEIVKSLGKYPPIIESESDVSNLDVLKKEYLNGNYKPNINELADKLAFFI</sequence>
<protein>
    <submittedName>
        <fullName evidence="2">Uncharacterized protein</fullName>
    </submittedName>
</protein>
<organism evidence="2 3">
    <name type="scientific">Photobacterium galatheae</name>
    <dbReference type="NCBI Taxonomy" id="1654360"/>
    <lineage>
        <taxon>Bacteria</taxon>
        <taxon>Pseudomonadati</taxon>
        <taxon>Pseudomonadota</taxon>
        <taxon>Gammaproteobacteria</taxon>
        <taxon>Vibrionales</taxon>
        <taxon>Vibrionaceae</taxon>
        <taxon>Photobacterium</taxon>
    </lineage>
</organism>
<feature type="region of interest" description="Disordered" evidence="1">
    <location>
        <begin position="23"/>
        <end position="44"/>
    </location>
</feature>
<evidence type="ECO:0000313" key="2">
    <source>
        <dbReference type="EMBL" id="KDM90888.1"/>
    </source>
</evidence>